<accession>A0A239IEC0</accession>
<dbReference type="InterPro" id="IPR043128">
    <property type="entry name" value="Rev_trsase/Diguanyl_cyclase"/>
</dbReference>
<dbReference type="Proteomes" id="UP000198284">
    <property type="component" value="Unassembled WGS sequence"/>
</dbReference>
<feature type="region of interest" description="Disordered" evidence="1">
    <location>
        <begin position="1"/>
        <end position="28"/>
    </location>
</feature>
<dbReference type="InterPro" id="IPR001633">
    <property type="entry name" value="EAL_dom"/>
</dbReference>
<protein>
    <submittedName>
        <fullName evidence="4">Diguanylate cyclase (GGDEF) domain-containing protein</fullName>
    </submittedName>
</protein>
<gene>
    <name evidence="4" type="ORF">SAMN06265795_10971</name>
</gene>
<dbReference type="CDD" id="cd01948">
    <property type="entry name" value="EAL"/>
    <property type="match status" value="1"/>
</dbReference>
<dbReference type="Pfam" id="PF13185">
    <property type="entry name" value="GAF_2"/>
    <property type="match status" value="1"/>
</dbReference>
<dbReference type="EMBL" id="FZOT01000009">
    <property type="protein sequence ID" value="SNS91905.1"/>
    <property type="molecule type" value="Genomic_DNA"/>
</dbReference>
<reference evidence="4 5" key="1">
    <citation type="submission" date="2017-06" db="EMBL/GenBank/DDBJ databases">
        <authorList>
            <person name="Kim H.J."/>
            <person name="Triplett B.A."/>
        </authorList>
    </citation>
    <scope>NUCLEOTIDE SEQUENCE [LARGE SCALE GENOMIC DNA]</scope>
    <source>
        <strain evidence="4 5">U15</strain>
    </source>
</reference>
<feature type="compositionally biased region" description="Polar residues" evidence="1">
    <location>
        <begin position="1"/>
        <end position="18"/>
    </location>
</feature>
<dbReference type="InterPro" id="IPR003018">
    <property type="entry name" value="GAF"/>
</dbReference>
<evidence type="ECO:0000313" key="4">
    <source>
        <dbReference type="EMBL" id="SNS91905.1"/>
    </source>
</evidence>
<evidence type="ECO:0000256" key="1">
    <source>
        <dbReference type="SAM" id="MobiDB-lite"/>
    </source>
</evidence>
<dbReference type="CDD" id="cd01949">
    <property type="entry name" value="GGDEF"/>
    <property type="match status" value="1"/>
</dbReference>
<evidence type="ECO:0000313" key="5">
    <source>
        <dbReference type="Proteomes" id="UP000198284"/>
    </source>
</evidence>
<dbReference type="PROSITE" id="PS50883">
    <property type="entry name" value="EAL"/>
    <property type="match status" value="1"/>
</dbReference>
<dbReference type="Gene3D" id="3.30.450.40">
    <property type="match status" value="1"/>
</dbReference>
<organism evidence="4 5">
    <name type="scientific">Noviherbaspirillum humi</name>
    <dbReference type="NCBI Taxonomy" id="1688639"/>
    <lineage>
        <taxon>Bacteria</taxon>
        <taxon>Pseudomonadati</taxon>
        <taxon>Pseudomonadota</taxon>
        <taxon>Betaproteobacteria</taxon>
        <taxon>Burkholderiales</taxon>
        <taxon>Oxalobacteraceae</taxon>
        <taxon>Noviherbaspirillum</taxon>
    </lineage>
</organism>
<dbReference type="AlphaFoldDB" id="A0A239IEC0"/>
<dbReference type="SMART" id="SM00065">
    <property type="entry name" value="GAF"/>
    <property type="match status" value="1"/>
</dbReference>
<feature type="domain" description="GGDEF" evidence="3">
    <location>
        <begin position="269"/>
        <end position="415"/>
    </location>
</feature>
<dbReference type="PROSITE" id="PS50887">
    <property type="entry name" value="GGDEF"/>
    <property type="match status" value="1"/>
</dbReference>
<sequence>MARRSACSTSGSVVTPPSEQAAASPEVVRLQRRLQRETAARHEAEAIAERGLRDLYQKQQEIALLESIAAAANNASSVSEAMQHALESVCQFTGAPLGHLLLVRSHDDKSVIESTATWHDQGDGRFDGLRAATEAATAEQECDRYRDLLQSAAPVYCNFTEADAHQPAHIAAAMHSGFASFFALPVVIGSDTVAILEFFSRERQDPQQPMSRLMMQIGTQLGRVVERERASERLLHDALHDPLTQLGNRKLFLSRLAQALQQARRDPDYQFAVLFVDLDRFKAINDGLGHQAGDQLILATADRLGACLRLTDLVTRNNPEDGGNDTVARLGGDEFTILLDKIANPQSAIRVAERVLNVVAEPLLLDQQQVNVTASIGIALSATGYTDVHTVLRDADIAMYHAKQTGRARWIMFDQSMQQSALRRLQLEADLRAAVEGGQLSLQYQPIVVPFSERITGFEALLRWRHPVFGWISPAEFIPVAEETGIIGPIGKWVIEQACAQLKQWQQIGGSELSMSVNVSAVQLNDDALVGVVTNALEKSGVSPETLKLELTETAVMTNPDRALLIFQQLKTLGVKLSLDDFGTGYSSLSHLRRLPIDTLKIDRSFVSQMDKHDDKRQIAEVVVMLARTLAMKVVAEGAETEEEVRILREIGSDFVQGYFYYRPLDADHATHALQQQIVGALPCALEN</sequence>
<dbReference type="PANTHER" id="PTHR44757">
    <property type="entry name" value="DIGUANYLATE CYCLASE DGCP"/>
    <property type="match status" value="1"/>
</dbReference>
<evidence type="ECO:0000259" key="2">
    <source>
        <dbReference type="PROSITE" id="PS50883"/>
    </source>
</evidence>
<dbReference type="Gene3D" id="3.20.20.450">
    <property type="entry name" value="EAL domain"/>
    <property type="match status" value="1"/>
</dbReference>
<dbReference type="InterPro" id="IPR035919">
    <property type="entry name" value="EAL_sf"/>
</dbReference>
<dbReference type="FunFam" id="3.20.20.450:FF:000001">
    <property type="entry name" value="Cyclic di-GMP phosphodiesterase yahA"/>
    <property type="match status" value="1"/>
</dbReference>
<proteinExistence type="predicted"/>
<dbReference type="InterPro" id="IPR029016">
    <property type="entry name" value="GAF-like_dom_sf"/>
</dbReference>
<dbReference type="SUPFAM" id="SSF141868">
    <property type="entry name" value="EAL domain-like"/>
    <property type="match status" value="1"/>
</dbReference>
<keyword evidence="5" id="KW-1185">Reference proteome</keyword>
<dbReference type="SMART" id="SM00052">
    <property type="entry name" value="EAL"/>
    <property type="match status" value="1"/>
</dbReference>
<dbReference type="SMART" id="SM00267">
    <property type="entry name" value="GGDEF"/>
    <property type="match status" value="1"/>
</dbReference>
<dbReference type="Pfam" id="PF00563">
    <property type="entry name" value="EAL"/>
    <property type="match status" value="1"/>
</dbReference>
<feature type="domain" description="EAL" evidence="2">
    <location>
        <begin position="424"/>
        <end position="678"/>
    </location>
</feature>
<dbReference type="NCBIfam" id="TIGR00254">
    <property type="entry name" value="GGDEF"/>
    <property type="match status" value="1"/>
</dbReference>
<evidence type="ECO:0000259" key="3">
    <source>
        <dbReference type="PROSITE" id="PS50887"/>
    </source>
</evidence>
<dbReference type="PANTHER" id="PTHR44757:SF2">
    <property type="entry name" value="BIOFILM ARCHITECTURE MAINTENANCE PROTEIN MBAA"/>
    <property type="match status" value="1"/>
</dbReference>
<dbReference type="SUPFAM" id="SSF55073">
    <property type="entry name" value="Nucleotide cyclase"/>
    <property type="match status" value="1"/>
</dbReference>
<dbReference type="InterPro" id="IPR000160">
    <property type="entry name" value="GGDEF_dom"/>
</dbReference>
<dbReference type="InterPro" id="IPR052155">
    <property type="entry name" value="Biofilm_reg_signaling"/>
</dbReference>
<dbReference type="Gene3D" id="3.30.70.270">
    <property type="match status" value="1"/>
</dbReference>
<dbReference type="Pfam" id="PF00990">
    <property type="entry name" value="GGDEF"/>
    <property type="match status" value="1"/>
</dbReference>
<dbReference type="InterPro" id="IPR029787">
    <property type="entry name" value="Nucleotide_cyclase"/>
</dbReference>
<dbReference type="SUPFAM" id="SSF55781">
    <property type="entry name" value="GAF domain-like"/>
    <property type="match status" value="1"/>
</dbReference>
<name>A0A239IEC0_9BURK</name>
<dbReference type="OrthoDB" id="9813903at2"/>